<dbReference type="CDD" id="cd00776">
    <property type="entry name" value="AsxRS_core"/>
    <property type="match status" value="1"/>
</dbReference>
<name>A0AAD8TRV4_LOLMU</name>
<evidence type="ECO:0000256" key="2">
    <source>
        <dbReference type="ARBA" id="ARBA00012816"/>
    </source>
</evidence>
<protein>
    <recommendedName>
        <fullName evidence="2">asparagine--tRNA ligase</fullName>
        <ecNumber evidence="2">6.1.1.22</ecNumber>
    </recommendedName>
</protein>
<dbReference type="InterPro" id="IPR004522">
    <property type="entry name" value="Asn-tRNA-ligase"/>
</dbReference>
<evidence type="ECO:0000256" key="1">
    <source>
        <dbReference type="ARBA" id="ARBA00008226"/>
    </source>
</evidence>
<dbReference type="SUPFAM" id="SSF55681">
    <property type="entry name" value="Class II aaRS and biotin synthetases"/>
    <property type="match status" value="1"/>
</dbReference>
<evidence type="ECO:0000313" key="10">
    <source>
        <dbReference type="EMBL" id="KAK1686758.1"/>
    </source>
</evidence>
<dbReference type="Proteomes" id="UP001231189">
    <property type="component" value="Unassembled WGS sequence"/>
</dbReference>
<evidence type="ECO:0000256" key="4">
    <source>
        <dbReference type="ARBA" id="ARBA00022741"/>
    </source>
</evidence>
<keyword evidence="5" id="KW-0067">ATP-binding</keyword>
<dbReference type="PANTHER" id="PTHR22594">
    <property type="entry name" value="ASPARTYL/LYSYL-TRNA SYNTHETASE"/>
    <property type="match status" value="1"/>
</dbReference>
<sequence>MAMAPGEAPEVLDPPSRRTRIRAILDGGKAQAGRRVVVGGWVRAGREQGHGAPDPFAFLDVNDGSCQGNLQLFVKGEVVGYPLARLTATGTSVFVEGVVRRDERAKHGVELAVTRVLEVGEVDAAAYPLPKTKTGHSLDPAYIRDFVHLRARTYLISAVFRIRSELSFATEKYFRDEGFLHVHTPILTTSDCEGAGEMFQVTTLFSQAQKLEAELKENPAPTQADIDAAKIVAKEKGDTVAQLKSAQATKQEISTAISDLKKAKQDVLTMEERSKLKPGIPRREDGSVAFEKDFFKCPAYLTVSGQLHLETLACALGDVYTFGPTFRAEHSHTSRHLAEFWMVEAEFAFANLQDDMNCAETYVQYLCKWLLDHCQEEMEFMVKSHDKDAMERLKLVSSTPFKRISYTQAVEILKDADRKFDNKVEWGIDLAAEHERYLTEVVFKKPVIVFNYPKGIKAFYMRLNDDEKRVAAMDVLVPKVGELIGGSQREERLDVLEQRILDAGLPLERYDKYMDLRRYGSVRHSGFGMGLERMILFATGLDNIKDVIAFPRYPGRADL</sequence>
<gene>
    <name evidence="10" type="ORF">QYE76_047606</name>
</gene>
<dbReference type="Pfam" id="PF00152">
    <property type="entry name" value="tRNA-synt_2"/>
    <property type="match status" value="2"/>
</dbReference>
<dbReference type="PROSITE" id="PS50862">
    <property type="entry name" value="AA_TRNA_LIGASE_II"/>
    <property type="match status" value="1"/>
</dbReference>
<keyword evidence="3" id="KW-0436">Ligase</keyword>
<dbReference type="InterPro" id="IPR002312">
    <property type="entry name" value="Asp/Asn-tRNA-synth_IIb"/>
</dbReference>
<dbReference type="GO" id="GO:0005524">
    <property type="term" value="F:ATP binding"/>
    <property type="evidence" value="ECO:0007669"/>
    <property type="project" value="UniProtKB-KW"/>
</dbReference>
<proteinExistence type="inferred from homology"/>
<feature type="domain" description="Aminoacyl-transfer RNA synthetases class-II family profile" evidence="9">
    <location>
        <begin position="160"/>
        <end position="551"/>
    </location>
</feature>
<comment type="similarity">
    <text evidence="1">Belongs to the class-II aminoacyl-tRNA synthetase family.</text>
</comment>
<dbReference type="InterPro" id="IPR045864">
    <property type="entry name" value="aa-tRNA-synth_II/BPL/LPL"/>
</dbReference>
<dbReference type="PANTHER" id="PTHR22594:SF54">
    <property type="entry name" value="ASPARAGINE--TRNA LIGASE, CYTOPLASMIC 1-RELATED"/>
    <property type="match status" value="1"/>
</dbReference>
<dbReference type="SUPFAM" id="SSF50249">
    <property type="entry name" value="Nucleic acid-binding proteins"/>
    <property type="match status" value="1"/>
</dbReference>
<evidence type="ECO:0000259" key="9">
    <source>
        <dbReference type="PROSITE" id="PS50862"/>
    </source>
</evidence>
<evidence type="ECO:0000256" key="8">
    <source>
        <dbReference type="ARBA" id="ARBA00047844"/>
    </source>
</evidence>
<evidence type="ECO:0000313" key="11">
    <source>
        <dbReference type="Proteomes" id="UP001231189"/>
    </source>
</evidence>
<keyword evidence="11" id="KW-1185">Reference proteome</keyword>
<keyword evidence="4" id="KW-0547">Nucleotide-binding</keyword>
<evidence type="ECO:0000256" key="7">
    <source>
        <dbReference type="ARBA" id="ARBA00023146"/>
    </source>
</evidence>
<comment type="caution">
    <text evidence="10">The sequence shown here is derived from an EMBL/GenBank/DDBJ whole genome shotgun (WGS) entry which is preliminary data.</text>
</comment>
<keyword evidence="6" id="KW-0648">Protein biosynthesis</keyword>
<keyword evidence="7" id="KW-0030">Aminoacyl-tRNA synthetase</keyword>
<accession>A0AAD8TRV4</accession>
<comment type="catalytic activity">
    <reaction evidence="8">
        <text>tRNA(Asn) + L-asparagine + ATP = L-asparaginyl-tRNA(Asn) + AMP + diphosphate + H(+)</text>
        <dbReference type="Rhea" id="RHEA:11180"/>
        <dbReference type="Rhea" id="RHEA-COMP:9659"/>
        <dbReference type="Rhea" id="RHEA-COMP:9674"/>
        <dbReference type="ChEBI" id="CHEBI:15378"/>
        <dbReference type="ChEBI" id="CHEBI:30616"/>
        <dbReference type="ChEBI" id="CHEBI:33019"/>
        <dbReference type="ChEBI" id="CHEBI:58048"/>
        <dbReference type="ChEBI" id="CHEBI:78442"/>
        <dbReference type="ChEBI" id="CHEBI:78515"/>
        <dbReference type="ChEBI" id="CHEBI:456215"/>
        <dbReference type="EC" id="6.1.1.22"/>
    </reaction>
</comment>
<dbReference type="InterPro" id="IPR004364">
    <property type="entry name" value="Aa-tRNA-synt_II"/>
</dbReference>
<evidence type="ECO:0000256" key="3">
    <source>
        <dbReference type="ARBA" id="ARBA00022598"/>
    </source>
</evidence>
<dbReference type="FunFam" id="3.30.930.10:FF:000016">
    <property type="entry name" value="Asparagine--tRNA ligase"/>
    <property type="match status" value="1"/>
</dbReference>
<dbReference type="EMBL" id="JAUUTY010000002">
    <property type="protein sequence ID" value="KAK1686758.1"/>
    <property type="molecule type" value="Genomic_DNA"/>
</dbReference>
<dbReference type="NCBIfam" id="NF003037">
    <property type="entry name" value="PRK03932.1"/>
    <property type="match status" value="1"/>
</dbReference>
<dbReference type="GO" id="GO:0006421">
    <property type="term" value="P:asparaginyl-tRNA aminoacylation"/>
    <property type="evidence" value="ECO:0007669"/>
    <property type="project" value="InterPro"/>
</dbReference>
<dbReference type="GO" id="GO:0004816">
    <property type="term" value="F:asparagine-tRNA ligase activity"/>
    <property type="evidence" value="ECO:0007669"/>
    <property type="project" value="UniProtKB-EC"/>
</dbReference>
<dbReference type="EC" id="6.1.1.22" evidence="2"/>
<dbReference type="HAMAP" id="MF_00534">
    <property type="entry name" value="Asn_tRNA_synth"/>
    <property type="match status" value="1"/>
</dbReference>
<reference evidence="10" key="1">
    <citation type="submission" date="2023-07" db="EMBL/GenBank/DDBJ databases">
        <title>A chromosome-level genome assembly of Lolium multiflorum.</title>
        <authorList>
            <person name="Chen Y."/>
            <person name="Copetti D."/>
            <person name="Kolliker R."/>
            <person name="Studer B."/>
        </authorList>
    </citation>
    <scope>NUCLEOTIDE SEQUENCE</scope>
    <source>
        <strain evidence="10">02402/16</strain>
        <tissue evidence="10">Leaf</tissue>
    </source>
</reference>
<dbReference type="AlphaFoldDB" id="A0AAD8TRV4"/>
<evidence type="ECO:0000256" key="5">
    <source>
        <dbReference type="ARBA" id="ARBA00022840"/>
    </source>
</evidence>
<dbReference type="NCBIfam" id="TIGR00457">
    <property type="entry name" value="asnS"/>
    <property type="match status" value="1"/>
</dbReference>
<dbReference type="PRINTS" id="PR01042">
    <property type="entry name" value="TRNASYNTHASP"/>
</dbReference>
<evidence type="ECO:0000256" key="6">
    <source>
        <dbReference type="ARBA" id="ARBA00022917"/>
    </source>
</evidence>
<dbReference type="GO" id="GO:0005739">
    <property type="term" value="C:mitochondrion"/>
    <property type="evidence" value="ECO:0007669"/>
    <property type="project" value="TreeGrafter"/>
</dbReference>
<dbReference type="InterPro" id="IPR006195">
    <property type="entry name" value="aa-tRNA-synth_II"/>
</dbReference>
<dbReference type="Gene3D" id="3.30.930.10">
    <property type="entry name" value="Bira Bifunctional Protein, Domain 2"/>
    <property type="match status" value="1"/>
</dbReference>
<dbReference type="Gene3D" id="2.40.50.140">
    <property type="entry name" value="Nucleic acid-binding proteins"/>
    <property type="match status" value="1"/>
</dbReference>
<dbReference type="CDD" id="cd04318">
    <property type="entry name" value="EcAsnRS_like_N"/>
    <property type="match status" value="1"/>
</dbReference>
<dbReference type="InterPro" id="IPR012340">
    <property type="entry name" value="NA-bd_OB-fold"/>
</dbReference>
<organism evidence="10 11">
    <name type="scientific">Lolium multiflorum</name>
    <name type="common">Italian ryegrass</name>
    <name type="synonym">Lolium perenne subsp. multiflorum</name>
    <dbReference type="NCBI Taxonomy" id="4521"/>
    <lineage>
        <taxon>Eukaryota</taxon>
        <taxon>Viridiplantae</taxon>
        <taxon>Streptophyta</taxon>
        <taxon>Embryophyta</taxon>
        <taxon>Tracheophyta</taxon>
        <taxon>Spermatophyta</taxon>
        <taxon>Magnoliopsida</taxon>
        <taxon>Liliopsida</taxon>
        <taxon>Poales</taxon>
        <taxon>Poaceae</taxon>
        <taxon>BOP clade</taxon>
        <taxon>Pooideae</taxon>
        <taxon>Poodae</taxon>
        <taxon>Poeae</taxon>
        <taxon>Poeae Chloroplast Group 2 (Poeae type)</taxon>
        <taxon>Loliodinae</taxon>
        <taxon>Loliinae</taxon>
        <taxon>Lolium</taxon>
    </lineage>
</organism>